<evidence type="ECO:0008006" key="3">
    <source>
        <dbReference type="Google" id="ProtNLM"/>
    </source>
</evidence>
<gene>
    <name evidence="1" type="ORF">IFM89_032982</name>
</gene>
<evidence type="ECO:0000313" key="2">
    <source>
        <dbReference type="Proteomes" id="UP000631114"/>
    </source>
</evidence>
<reference evidence="1 2" key="1">
    <citation type="submission" date="2020-10" db="EMBL/GenBank/DDBJ databases">
        <title>The Coptis chinensis genome and diversification of protoberbering-type alkaloids.</title>
        <authorList>
            <person name="Wang B."/>
            <person name="Shu S."/>
            <person name="Song C."/>
            <person name="Liu Y."/>
        </authorList>
    </citation>
    <scope>NUCLEOTIDE SEQUENCE [LARGE SCALE GENOMIC DNA]</scope>
    <source>
        <strain evidence="1">HL-2020</strain>
        <tissue evidence="1">Leaf</tissue>
    </source>
</reference>
<sequence>MNSPTNEVEHDTQFDELVCSSIQTPNEDVEILGMPKVGMIFRSSEDAKSYYYEFGGQNGFERVRSTQKRARGDDSVTVCEMVCARERTHSKKQGNAENDLKS</sequence>
<evidence type="ECO:0000313" key="1">
    <source>
        <dbReference type="EMBL" id="KAF9602979.1"/>
    </source>
</evidence>
<comment type="caution">
    <text evidence="1">The sequence shown here is derived from an EMBL/GenBank/DDBJ whole genome shotgun (WGS) entry which is preliminary data.</text>
</comment>
<dbReference type="EMBL" id="JADFTS010000006">
    <property type="protein sequence ID" value="KAF9602979.1"/>
    <property type="molecule type" value="Genomic_DNA"/>
</dbReference>
<proteinExistence type="predicted"/>
<accession>A0A835LTN8</accession>
<organism evidence="1 2">
    <name type="scientific">Coptis chinensis</name>
    <dbReference type="NCBI Taxonomy" id="261450"/>
    <lineage>
        <taxon>Eukaryota</taxon>
        <taxon>Viridiplantae</taxon>
        <taxon>Streptophyta</taxon>
        <taxon>Embryophyta</taxon>
        <taxon>Tracheophyta</taxon>
        <taxon>Spermatophyta</taxon>
        <taxon>Magnoliopsida</taxon>
        <taxon>Ranunculales</taxon>
        <taxon>Ranunculaceae</taxon>
        <taxon>Coptidoideae</taxon>
        <taxon>Coptis</taxon>
    </lineage>
</organism>
<dbReference type="AlphaFoldDB" id="A0A835LTN8"/>
<dbReference type="OrthoDB" id="686676at2759"/>
<name>A0A835LTN8_9MAGN</name>
<protein>
    <recommendedName>
        <fullName evidence="3">FAR1 domain-containing protein</fullName>
    </recommendedName>
</protein>
<dbReference type="Proteomes" id="UP000631114">
    <property type="component" value="Unassembled WGS sequence"/>
</dbReference>
<keyword evidence="2" id="KW-1185">Reference proteome</keyword>
<dbReference type="PANTHER" id="PTHR46328:SF27">
    <property type="entry name" value="OS12G0287500 PROTEIN"/>
    <property type="match status" value="1"/>
</dbReference>
<dbReference type="PANTHER" id="PTHR46328">
    <property type="entry name" value="FAR-RED IMPAIRED RESPONSIVE (FAR1) FAMILY PROTEIN-RELATED"/>
    <property type="match status" value="1"/>
</dbReference>